<evidence type="ECO:0000313" key="1">
    <source>
        <dbReference type="EMBL" id="MPN22253.1"/>
    </source>
</evidence>
<comment type="caution">
    <text evidence="1">The sequence shown here is derived from an EMBL/GenBank/DDBJ whole genome shotgun (WGS) entry which is preliminary data.</text>
</comment>
<protein>
    <submittedName>
        <fullName evidence="1">Uncharacterized protein</fullName>
    </submittedName>
</protein>
<reference evidence="1" key="1">
    <citation type="submission" date="2019-08" db="EMBL/GenBank/DDBJ databases">
        <authorList>
            <person name="Kucharzyk K."/>
            <person name="Murdoch R.W."/>
            <person name="Higgins S."/>
            <person name="Loffler F."/>
        </authorList>
    </citation>
    <scope>NUCLEOTIDE SEQUENCE</scope>
</reference>
<accession>A0A645GEN1</accession>
<proteinExistence type="predicted"/>
<sequence>MLESEDLSETELEQALTLPQNRGFTHYYIAAGNGILPEQVPEGIDATVIGKRIPASRRNSAQIEYRNGVETVLEICNFNAHLAKADWLIILSRLMDDAGSMQDPTADALLFHCRVLHKHAAVLAFTDDGRYFAKIDDSPLVPIETTLFDDAADALFLIIRNSPTPNIKSKPTQPATILSDM</sequence>
<organism evidence="1">
    <name type="scientific">bioreactor metagenome</name>
    <dbReference type="NCBI Taxonomy" id="1076179"/>
    <lineage>
        <taxon>unclassified sequences</taxon>
        <taxon>metagenomes</taxon>
        <taxon>ecological metagenomes</taxon>
    </lineage>
</organism>
<gene>
    <name evidence="1" type="ORF">SDC9_169636</name>
</gene>
<dbReference type="EMBL" id="VSSQ01070459">
    <property type="protein sequence ID" value="MPN22253.1"/>
    <property type="molecule type" value="Genomic_DNA"/>
</dbReference>
<dbReference type="AlphaFoldDB" id="A0A645GEN1"/>
<name>A0A645GEN1_9ZZZZ</name>